<evidence type="ECO:0000313" key="14">
    <source>
        <dbReference type="Proteomes" id="UP000190037"/>
    </source>
</evidence>
<evidence type="ECO:0000256" key="3">
    <source>
        <dbReference type="ARBA" id="ARBA00022448"/>
    </source>
</evidence>
<keyword evidence="4 10" id="KW-1003">Cell membrane</keyword>
<protein>
    <recommendedName>
        <fullName evidence="10">Maltose/maltodextrin transport system permease protein</fullName>
    </recommendedName>
</protein>
<evidence type="ECO:0000256" key="11">
    <source>
        <dbReference type="SAM" id="MobiDB-lite"/>
    </source>
</evidence>
<evidence type="ECO:0000256" key="10">
    <source>
        <dbReference type="RuleBase" id="RU367050"/>
    </source>
</evidence>
<dbReference type="Gene3D" id="1.10.3720.10">
    <property type="entry name" value="MetI-like"/>
    <property type="match status" value="1"/>
</dbReference>
<evidence type="ECO:0000256" key="2">
    <source>
        <dbReference type="ARBA" id="ARBA00009047"/>
    </source>
</evidence>
<dbReference type="PROSITE" id="PS50928">
    <property type="entry name" value="ABC_TM1"/>
    <property type="match status" value="1"/>
</dbReference>
<feature type="transmembrane region" description="Helical" evidence="9">
    <location>
        <begin position="441"/>
        <end position="460"/>
    </location>
</feature>
<feature type="transmembrane region" description="Helical" evidence="9">
    <location>
        <begin position="388"/>
        <end position="408"/>
    </location>
</feature>
<dbReference type="STRING" id="159449.B4N89_39510"/>
<dbReference type="EMBL" id="MWQN01000003">
    <property type="protein sequence ID" value="OPC78266.1"/>
    <property type="molecule type" value="Genomic_DNA"/>
</dbReference>
<feature type="transmembrane region" description="Helical" evidence="9">
    <location>
        <begin position="92"/>
        <end position="112"/>
    </location>
</feature>
<evidence type="ECO:0000256" key="9">
    <source>
        <dbReference type="RuleBase" id="RU363032"/>
    </source>
</evidence>
<dbReference type="SUPFAM" id="SSF161098">
    <property type="entry name" value="MetI-like"/>
    <property type="match status" value="1"/>
</dbReference>
<evidence type="ECO:0000313" key="13">
    <source>
        <dbReference type="EMBL" id="OPC78266.1"/>
    </source>
</evidence>
<feature type="transmembrane region" description="Helical" evidence="9">
    <location>
        <begin position="301"/>
        <end position="328"/>
    </location>
</feature>
<dbReference type="Pfam" id="PF16296">
    <property type="entry name" value="TM_PBP2_N"/>
    <property type="match status" value="1"/>
</dbReference>
<comment type="similarity">
    <text evidence="2 10">Belongs to the binding-protein-dependent transport system permease family. MalFG subfamily.</text>
</comment>
<keyword evidence="8 9" id="KW-0472">Membrane</keyword>
<dbReference type="InterPro" id="IPR000515">
    <property type="entry name" value="MetI-like"/>
</dbReference>
<dbReference type="SUPFAM" id="SSF160964">
    <property type="entry name" value="MalF N-terminal region-like"/>
    <property type="match status" value="1"/>
</dbReference>
<dbReference type="Gene3D" id="3.10.650.10">
    <property type="entry name" value="MalF N-terminal region-like"/>
    <property type="match status" value="1"/>
</dbReference>
<keyword evidence="3 9" id="KW-0813">Transport</keyword>
<feature type="transmembrane region" description="Helical" evidence="9">
    <location>
        <begin position="505"/>
        <end position="527"/>
    </location>
</feature>
<dbReference type="RefSeq" id="WP_078981360.1">
    <property type="nucleotide sequence ID" value="NZ_MWQN01000003.1"/>
</dbReference>
<dbReference type="CDD" id="cd06261">
    <property type="entry name" value="TM_PBP2"/>
    <property type="match status" value="1"/>
</dbReference>
<evidence type="ECO:0000256" key="4">
    <source>
        <dbReference type="ARBA" id="ARBA00022475"/>
    </source>
</evidence>
<dbReference type="InterPro" id="IPR032550">
    <property type="entry name" value="TM_PBP2_N"/>
</dbReference>
<evidence type="ECO:0000256" key="5">
    <source>
        <dbReference type="ARBA" id="ARBA00022597"/>
    </source>
</evidence>
<organism evidence="13 14">
    <name type="scientific">Embleya scabrispora</name>
    <dbReference type="NCBI Taxonomy" id="159449"/>
    <lineage>
        <taxon>Bacteria</taxon>
        <taxon>Bacillati</taxon>
        <taxon>Actinomycetota</taxon>
        <taxon>Actinomycetes</taxon>
        <taxon>Kitasatosporales</taxon>
        <taxon>Streptomycetaceae</taxon>
        <taxon>Embleya</taxon>
    </lineage>
</organism>
<keyword evidence="14" id="KW-1185">Reference proteome</keyword>
<name>A0A1T3NNA0_9ACTN</name>
<sequence>MTQIPPTQPPHTPPGRRPTADPGHPPARRGLVGLAVRIVLLAVVDALAVYGLLALAAQHKWAMFGALLVGTVAVNVIYAGKRHVPAKYLAPGVVLLLVYQVYVVFYTGFAAFTNYGDGHNSDKPDAVAAILAHSETRVPDSPVRPATVVARGDRVGLLVTLPDRGVRLGWAGHPLEPVADPVYDSAGRAIAAPGWHRLSYAQIASRQKEISELRVPASEDPNSGSLRTADGISAAAYRSTLDYDRGADTITDRGTGKVYRPTSDGVFAADDGTRLSPGWKVFVGLDNFETILTDRDIRGPFLGVLVWTFVFAGISVAVPFAIGLVLAAVLDGKRLRGHRIYRSLIMLPYAFPAFLAALVWQGLLNTDYGYVNVSLLDGAHIAWLTDPWLARLSVLAVNVWISFPYMFLICTGALQAIPAEVTEAARIDGAGRGQILRHVKLPLLLTAVTPMLIATFAFNFNNFNVIYMLTGGGPKDPDAPIEVGSTDLLISLVYKLAFGGSNRQYGMACAVSILIFVVVAAISVVGLRRSRAFEES</sequence>
<evidence type="ECO:0000256" key="8">
    <source>
        <dbReference type="ARBA" id="ARBA00023136"/>
    </source>
</evidence>
<dbReference type="InterPro" id="IPR035277">
    <property type="entry name" value="MalF_N"/>
</dbReference>
<evidence type="ECO:0000256" key="6">
    <source>
        <dbReference type="ARBA" id="ARBA00022692"/>
    </source>
</evidence>
<dbReference type="AlphaFoldDB" id="A0A1T3NNA0"/>
<dbReference type="PANTHER" id="PTHR47314">
    <property type="entry name" value="MALTOSE/MALTODEXTRIN TRANSPORT SYSTEM PERMEASE PROTEIN MALF"/>
    <property type="match status" value="1"/>
</dbReference>
<dbReference type="GO" id="GO:0042956">
    <property type="term" value="P:maltodextrin transmembrane transport"/>
    <property type="evidence" value="ECO:0007669"/>
    <property type="project" value="TreeGrafter"/>
</dbReference>
<keyword evidence="6 9" id="KW-0812">Transmembrane</keyword>
<feature type="transmembrane region" description="Helical" evidence="9">
    <location>
        <begin position="34"/>
        <end position="55"/>
    </location>
</feature>
<feature type="transmembrane region" description="Helical" evidence="9">
    <location>
        <begin position="61"/>
        <end position="80"/>
    </location>
</feature>
<dbReference type="OrthoDB" id="9805974at2"/>
<comment type="function">
    <text evidence="10">Part of the ABC transporter complex MalEFGK involved in maltose/maltodextrin import. Probably responsible for the translocation of the substrate across the membrane.</text>
</comment>
<reference evidence="13 14" key="1">
    <citation type="submission" date="2017-03" db="EMBL/GenBank/DDBJ databases">
        <title>Draft genome sequence of Streptomyces scabrisporus NF3, endophyte isolated from Amphipterygium adstringens.</title>
        <authorList>
            <person name="Vazquez M."/>
            <person name="Ceapa C.D."/>
            <person name="Rodriguez Luna D."/>
            <person name="Sanchez Esquivel S."/>
        </authorList>
    </citation>
    <scope>NUCLEOTIDE SEQUENCE [LARGE SCALE GENOMIC DNA]</scope>
    <source>
        <strain evidence="13 14">NF3</strain>
    </source>
</reference>
<dbReference type="GO" id="GO:0015423">
    <property type="term" value="F:ABC-type maltose transporter activity"/>
    <property type="evidence" value="ECO:0007669"/>
    <property type="project" value="TreeGrafter"/>
</dbReference>
<dbReference type="Gene3D" id="1.20.58.370">
    <property type="entry name" value="MalF N-terminal region-like"/>
    <property type="match status" value="1"/>
</dbReference>
<keyword evidence="7 9" id="KW-1133">Transmembrane helix</keyword>
<gene>
    <name evidence="13" type="ORF">B4N89_39510</name>
</gene>
<feature type="compositionally biased region" description="Pro residues" evidence="11">
    <location>
        <begin position="1"/>
        <end position="16"/>
    </location>
</feature>
<keyword evidence="5 10" id="KW-0762">Sugar transport</keyword>
<feature type="region of interest" description="Disordered" evidence="11">
    <location>
        <begin position="1"/>
        <end position="24"/>
    </location>
</feature>
<feature type="transmembrane region" description="Helical" evidence="9">
    <location>
        <begin position="340"/>
        <end position="360"/>
    </location>
</feature>
<evidence type="ECO:0000256" key="1">
    <source>
        <dbReference type="ARBA" id="ARBA00004651"/>
    </source>
</evidence>
<dbReference type="GO" id="GO:1990060">
    <property type="term" value="C:maltose transport complex"/>
    <property type="evidence" value="ECO:0007669"/>
    <property type="project" value="TreeGrafter"/>
</dbReference>
<dbReference type="InterPro" id="IPR035906">
    <property type="entry name" value="MetI-like_sf"/>
</dbReference>
<comment type="caution">
    <text evidence="13">The sequence shown here is derived from an EMBL/GenBank/DDBJ whole genome shotgun (WGS) entry which is preliminary data.</text>
</comment>
<evidence type="ECO:0000259" key="12">
    <source>
        <dbReference type="PROSITE" id="PS50928"/>
    </source>
</evidence>
<dbReference type="Pfam" id="PF00528">
    <property type="entry name" value="BPD_transp_1"/>
    <property type="match status" value="1"/>
</dbReference>
<dbReference type="Proteomes" id="UP000190037">
    <property type="component" value="Unassembled WGS sequence"/>
</dbReference>
<proteinExistence type="inferred from homology"/>
<feature type="domain" description="ABC transmembrane type-1" evidence="12">
    <location>
        <begin position="305"/>
        <end position="526"/>
    </location>
</feature>
<dbReference type="PANTHER" id="PTHR47314:SF1">
    <property type="entry name" value="MALTOSE_MALTODEXTRIN TRANSPORT SYSTEM PERMEASE PROTEIN MALF"/>
    <property type="match status" value="1"/>
</dbReference>
<evidence type="ECO:0000256" key="7">
    <source>
        <dbReference type="ARBA" id="ARBA00022989"/>
    </source>
</evidence>
<accession>A0A1T3NNA0</accession>
<comment type="subcellular location">
    <subcellularLocation>
        <location evidence="1 9">Cell membrane</location>
        <topology evidence="1 9">Multi-pass membrane protein</topology>
    </subcellularLocation>
</comment>